<dbReference type="InterPro" id="IPR021747">
    <property type="entry name" value="DUF3313"/>
</dbReference>
<proteinExistence type="predicted"/>
<sequence length="216" mass="24716">MKRILATCCLCFCLTSIQTHASNSATGADQLTEIETETVDQLYVNPNADFSHYNNLALAVTEVEFRERSYRSWFNSRAQMKRAMDNAIPQIQHSFDEAFRKVINEQGDFQLVEHLDEKTLVIVPRLVNVYLNNLDEMAHATPTRVYSESAGHMTLVLDLYDSVSGEMLARVIDHQQATEWGRFVRQSSVDNNRQVKRLATNWATDLNQGLSQSRQQ</sequence>
<evidence type="ECO:0000256" key="1">
    <source>
        <dbReference type="SAM" id="SignalP"/>
    </source>
</evidence>
<dbReference type="EMBL" id="BMDX01000004">
    <property type="protein sequence ID" value="GGA71764.1"/>
    <property type="molecule type" value="Genomic_DNA"/>
</dbReference>
<evidence type="ECO:0000313" key="2">
    <source>
        <dbReference type="EMBL" id="GGA71764.1"/>
    </source>
</evidence>
<feature type="chain" id="PRO_5035190019" description="DUF3313 domain-containing protein" evidence="1">
    <location>
        <begin position="22"/>
        <end position="216"/>
    </location>
</feature>
<organism evidence="2 3">
    <name type="scientific">Neiella marina</name>
    <dbReference type="NCBI Taxonomy" id="508461"/>
    <lineage>
        <taxon>Bacteria</taxon>
        <taxon>Pseudomonadati</taxon>
        <taxon>Pseudomonadota</taxon>
        <taxon>Gammaproteobacteria</taxon>
        <taxon>Alteromonadales</taxon>
        <taxon>Echinimonadaceae</taxon>
        <taxon>Neiella</taxon>
    </lineage>
</organism>
<evidence type="ECO:0008006" key="4">
    <source>
        <dbReference type="Google" id="ProtNLM"/>
    </source>
</evidence>
<keyword evidence="3" id="KW-1185">Reference proteome</keyword>
<gene>
    <name evidence="2" type="ORF">GCM10011369_11940</name>
</gene>
<evidence type="ECO:0000313" key="3">
    <source>
        <dbReference type="Proteomes" id="UP000619743"/>
    </source>
</evidence>
<name>A0A8J2XLR9_9GAMM</name>
<feature type="signal peptide" evidence="1">
    <location>
        <begin position="1"/>
        <end position="21"/>
    </location>
</feature>
<dbReference type="Proteomes" id="UP000619743">
    <property type="component" value="Unassembled WGS sequence"/>
</dbReference>
<protein>
    <recommendedName>
        <fullName evidence="4">DUF3313 domain-containing protein</fullName>
    </recommendedName>
</protein>
<dbReference type="Pfam" id="PF11769">
    <property type="entry name" value="DUF3313"/>
    <property type="match status" value="1"/>
</dbReference>
<keyword evidence="1" id="KW-0732">Signal</keyword>
<dbReference type="OrthoDB" id="7513489at2"/>
<dbReference type="AlphaFoldDB" id="A0A8J2XLR9"/>
<comment type="caution">
    <text evidence="2">The sequence shown here is derived from an EMBL/GenBank/DDBJ whole genome shotgun (WGS) entry which is preliminary data.</text>
</comment>
<dbReference type="RefSeq" id="WP_087505029.1">
    <property type="nucleotide sequence ID" value="NZ_BMDX01000004.1"/>
</dbReference>
<reference evidence="3" key="1">
    <citation type="journal article" date="2019" name="Int. J. Syst. Evol. Microbiol.">
        <title>The Global Catalogue of Microorganisms (GCM) 10K type strain sequencing project: providing services to taxonomists for standard genome sequencing and annotation.</title>
        <authorList>
            <consortium name="The Broad Institute Genomics Platform"/>
            <consortium name="The Broad Institute Genome Sequencing Center for Infectious Disease"/>
            <person name="Wu L."/>
            <person name="Ma J."/>
        </authorList>
    </citation>
    <scope>NUCLEOTIDE SEQUENCE [LARGE SCALE GENOMIC DNA]</scope>
    <source>
        <strain evidence="3">CGMCC 1.10130</strain>
    </source>
</reference>
<accession>A0A8J2XLR9</accession>